<comment type="caution">
    <text evidence="2">The sequence shown here is derived from an EMBL/GenBank/DDBJ whole genome shotgun (WGS) entry which is preliminary data.</text>
</comment>
<dbReference type="EMBL" id="MPUH01000020">
    <property type="protein sequence ID" value="OMJ94825.1"/>
    <property type="molecule type" value="Genomic_DNA"/>
</dbReference>
<accession>A0A1R2D0Q1</accession>
<dbReference type="AlphaFoldDB" id="A0A1R2D0Q1"/>
<organism evidence="2 3">
    <name type="scientific">Stentor coeruleus</name>
    <dbReference type="NCBI Taxonomy" id="5963"/>
    <lineage>
        <taxon>Eukaryota</taxon>
        <taxon>Sar</taxon>
        <taxon>Alveolata</taxon>
        <taxon>Ciliophora</taxon>
        <taxon>Postciliodesmatophora</taxon>
        <taxon>Heterotrichea</taxon>
        <taxon>Heterotrichida</taxon>
        <taxon>Stentoridae</taxon>
        <taxon>Stentor</taxon>
    </lineage>
</organism>
<evidence type="ECO:0000313" key="3">
    <source>
        <dbReference type="Proteomes" id="UP000187209"/>
    </source>
</evidence>
<protein>
    <recommendedName>
        <fullName evidence="4">FYVE-type domain-containing protein</fullName>
    </recommendedName>
</protein>
<evidence type="ECO:0008006" key="4">
    <source>
        <dbReference type="Google" id="ProtNLM"/>
    </source>
</evidence>
<feature type="compositionally biased region" description="Basic and acidic residues" evidence="1">
    <location>
        <begin position="217"/>
        <end position="230"/>
    </location>
</feature>
<proteinExistence type="predicted"/>
<sequence length="294" mass="33891">MQSGIFSSSSSTIGSGRPTSDKYGYARSNPGGFHHSSLSLSMITPLKNPTHKDSCHICNCSFSLINKKLICKGCGEPMCYIHSSLLDRFNLERICDTCMHQILVKQAEDEIAEIKQRCSGELSFSVLEREEKTRLINRALGRLRKLRIEKRDQSEKHKKEEDSAKRSLQLVTDDVKKIQEEIEEYRQQLESQKKEEHQTWERMKMTLEDQNSLSSEISKKQELHQKLESNSESLTKDAQRFLDLKAIKKQICLICNNVLAKSLPHMFDEISPQKKSKSQKFQEITKDICKCSLF</sequence>
<evidence type="ECO:0000313" key="2">
    <source>
        <dbReference type="EMBL" id="OMJ94825.1"/>
    </source>
</evidence>
<gene>
    <name evidence="2" type="ORF">SteCoe_1844</name>
</gene>
<feature type="region of interest" description="Disordered" evidence="1">
    <location>
        <begin position="1"/>
        <end position="21"/>
    </location>
</feature>
<dbReference type="SUPFAM" id="SSF57903">
    <property type="entry name" value="FYVE/PHD zinc finger"/>
    <property type="match status" value="1"/>
</dbReference>
<dbReference type="OrthoDB" id="325095at2759"/>
<dbReference type="Proteomes" id="UP000187209">
    <property type="component" value="Unassembled WGS sequence"/>
</dbReference>
<dbReference type="InterPro" id="IPR011011">
    <property type="entry name" value="Znf_FYVE_PHD"/>
</dbReference>
<name>A0A1R2D0Q1_9CILI</name>
<feature type="compositionally biased region" description="Low complexity" evidence="1">
    <location>
        <begin position="1"/>
        <end position="16"/>
    </location>
</feature>
<feature type="region of interest" description="Disordered" evidence="1">
    <location>
        <begin position="211"/>
        <end position="230"/>
    </location>
</feature>
<reference evidence="2 3" key="1">
    <citation type="submission" date="2016-11" db="EMBL/GenBank/DDBJ databases">
        <title>The macronuclear genome of Stentor coeruleus: a giant cell with tiny introns.</title>
        <authorList>
            <person name="Slabodnick M."/>
            <person name="Ruby J.G."/>
            <person name="Reiff S.B."/>
            <person name="Swart E.C."/>
            <person name="Gosai S."/>
            <person name="Prabakaran S."/>
            <person name="Witkowska E."/>
            <person name="Larue G.E."/>
            <person name="Fisher S."/>
            <person name="Freeman R.M."/>
            <person name="Gunawardena J."/>
            <person name="Chu W."/>
            <person name="Stover N.A."/>
            <person name="Gregory B.D."/>
            <person name="Nowacki M."/>
            <person name="Derisi J."/>
            <person name="Roy S.W."/>
            <person name="Marshall W.F."/>
            <person name="Sood P."/>
        </authorList>
    </citation>
    <scope>NUCLEOTIDE SEQUENCE [LARGE SCALE GENOMIC DNA]</scope>
    <source>
        <strain evidence="2">WM001</strain>
    </source>
</reference>
<dbReference type="InterPro" id="IPR013083">
    <property type="entry name" value="Znf_RING/FYVE/PHD"/>
</dbReference>
<dbReference type="Gene3D" id="3.30.40.10">
    <property type="entry name" value="Zinc/RING finger domain, C3HC4 (zinc finger)"/>
    <property type="match status" value="1"/>
</dbReference>
<evidence type="ECO:0000256" key="1">
    <source>
        <dbReference type="SAM" id="MobiDB-lite"/>
    </source>
</evidence>
<keyword evidence="3" id="KW-1185">Reference proteome</keyword>